<name>A0AA40ENN9_9PEZI</name>
<evidence type="ECO:0000256" key="1">
    <source>
        <dbReference type="SAM" id="MobiDB-lite"/>
    </source>
</evidence>
<feature type="compositionally biased region" description="Polar residues" evidence="1">
    <location>
        <begin position="518"/>
        <end position="531"/>
    </location>
</feature>
<feature type="compositionally biased region" description="Basic residues" evidence="1">
    <location>
        <begin position="554"/>
        <end position="564"/>
    </location>
</feature>
<feature type="region of interest" description="Disordered" evidence="1">
    <location>
        <begin position="1"/>
        <end position="27"/>
    </location>
</feature>
<comment type="caution">
    <text evidence="2">The sequence shown here is derived from an EMBL/GenBank/DDBJ whole genome shotgun (WGS) entry which is preliminary data.</text>
</comment>
<feature type="region of interest" description="Disordered" evidence="1">
    <location>
        <begin position="390"/>
        <end position="432"/>
    </location>
</feature>
<protein>
    <submittedName>
        <fullName evidence="2">Uncharacterized protein</fullName>
    </submittedName>
</protein>
<evidence type="ECO:0000313" key="3">
    <source>
        <dbReference type="Proteomes" id="UP001172155"/>
    </source>
</evidence>
<sequence length="564" mass="62296">MGNCCSRKKPVTSTRQHAETAPLPPTTEEKQLAIVNRIKNQISIGNTNLVDVSEEDQSSPAADKFQDFDSWMFRRRLRVQIRIIRHCTTGNGKNWARLDVESDSDAEYLHSDLSRRRNVSRYKQELSLCYLIDPLIFQTSATPDVFRAAVSPTGMAGSLCGKLAKFETGSSDPIVATIGGLLRNATDGRLWAMTAKHAPRPRAQTPKLLPSEIDPNEYDINAIEPLYRVEKKPRQAKPAGVAPVRFTFAEELPIPDLECRLVSLDSPDLVLPNEFTLQPGGASQALETRIEPKPRAGRVAVLAGASGCHFMTLLRNEMKLRLPSGFTTVWALEPEGHALVRIQAGDSGSWVVDPIRKSVYGMVIASTSHTVYLVPLHNVVKRLAETGDGGSWSLASAEDVEDKKRPHQKDVVEEAYEEDTPASGKGHAGKTYQFTTEIETETTMTVRQTQKMTTTVTVHHQNQSVDDIFKNLPSAKRRQQSGQGASEPQQNIKYQAEHKHQQKSPLSAIQEAPPQVPLSWQDNPGDATTKTRGAAAGDTSFQITGLEAPSRANRERRSRTKGSR</sequence>
<organism evidence="2 3">
    <name type="scientific">Schizothecium vesticola</name>
    <dbReference type="NCBI Taxonomy" id="314040"/>
    <lineage>
        <taxon>Eukaryota</taxon>
        <taxon>Fungi</taxon>
        <taxon>Dikarya</taxon>
        <taxon>Ascomycota</taxon>
        <taxon>Pezizomycotina</taxon>
        <taxon>Sordariomycetes</taxon>
        <taxon>Sordariomycetidae</taxon>
        <taxon>Sordariales</taxon>
        <taxon>Schizotheciaceae</taxon>
        <taxon>Schizothecium</taxon>
    </lineage>
</organism>
<dbReference type="Proteomes" id="UP001172155">
    <property type="component" value="Unassembled WGS sequence"/>
</dbReference>
<proteinExistence type="predicted"/>
<reference evidence="2" key="1">
    <citation type="submission" date="2023-06" db="EMBL/GenBank/DDBJ databases">
        <title>Genome-scale phylogeny and comparative genomics of the fungal order Sordariales.</title>
        <authorList>
            <consortium name="Lawrence Berkeley National Laboratory"/>
            <person name="Hensen N."/>
            <person name="Bonometti L."/>
            <person name="Westerberg I."/>
            <person name="Brannstrom I.O."/>
            <person name="Guillou S."/>
            <person name="Cros-Aarteil S."/>
            <person name="Calhoun S."/>
            <person name="Haridas S."/>
            <person name="Kuo A."/>
            <person name="Mondo S."/>
            <person name="Pangilinan J."/>
            <person name="Riley R."/>
            <person name="LaButti K."/>
            <person name="Andreopoulos B."/>
            <person name="Lipzen A."/>
            <person name="Chen C."/>
            <person name="Yanf M."/>
            <person name="Daum C."/>
            <person name="Ng V."/>
            <person name="Clum A."/>
            <person name="Steindorff A."/>
            <person name="Ohm R."/>
            <person name="Martin F."/>
            <person name="Silar P."/>
            <person name="Natvig D."/>
            <person name="Lalanne C."/>
            <person name="Gautier V."/>
            <person name="Ament-velasquez S.L."/>
            <person name="Kruys A."/>
            <person name="Hutchinson M.I."/>
            <person name="Powell A.J."/>
            <person name="Barry K."/>
            <person name="Miller A.N."/>
            <person name="Grigoriev I.V."/>
            <person name="Debuchy R."/>
            <person name="Gladieux P."/>
            <person name="Thoren M.H."/>
            <person name="Johannesson H."/>
        </authorList>
    </citation>
    <scope>NUCLEOTIDE SEQUENCE</scope>
    <source>
        <strain evidence="2">SMH3187-1</strain>
    </source>
</reference>
<feature type="compositionally biased region" description="Basic residues" evidence="1">
    <location>
        <begin position="1"/>
        <end position="10"/>
    </location>
</feature>
<feature type="region of interest" description="Disordered" evidence="1">
    <location>
        <begin position="495"/>
        <end position="564"/>
    </location>
</feature>
<gene>
    <name evidence="2" type="ORF">B0T18DRAFT_447593</name>
</gene>
<evidence type="ECO:0000313" key="2">
    <source>
        <dbReference type="EMBL" id="KAK0742675.1"/>
    </source>
</evidence>
<dbReference type="AlphaFoldDB" id="A0AA40ENN9"/>
<accession>A0AA40ENN9</accession>
<dbReference type="EMBL" id="JAUKUD010000005">
    <property type="protein sequence ID" value="KAK0742675.1"/>
    <property type="molecule type" value="Genomic_DNA"/>
</dbReference>
<feature type="compositionally biased region" description="Basic and acidic residues" evidence="1">
    <location>
        <begin position="401"/>
        <end position="412"/>
    </location>
</feature>
<keyword evidence="3" id="KW-1185">Reference proteome</keyword>